<dbReference type="InterPro" id="IPR011057">
    <property type="entry name" value="Mss4-like_sf"/>
</dbReference>
<dbReference type="OrthoDB" id="9785497at2"/>
<dbReference type="GO" id="GO:0005737">
    <property type="term" value="C:cytoplasm"/>
    <property type="evidence" value="ECO:0007669"/>
    <property type="project" value="TreeGrafter"/>
</dbReference>
<evidence type="ECO:0000313" key="11">
    <source>
        <dbReference type="Proteomes" id="UP000295794"/>
    </source>
</evidence>
<dbReference type="SUPFAM" id="SSF51316">
    <property type="entry name" value="Mss4-like"/>
    <property type="match status" value="1"/>
</dbReference>
<organism evidence="8 10">
    <name type="scientific">Iodobacter fluviatilis</name>
    <dbReference type="NCBI Taxonomy" id="537"/>
    <lineage>
        <taxon>Bacteria</taxon>
        <taxon>Pseudomonadati</taxon>
        <taxon>Pseudomonadota</taxon>
        <taxon>Betaproteobacteria</taxon>
        <taxon>Neisseriales</taxon>
        <taxon>Chitinibacteraceae</taxon>
        <taxon>Iodobacter</taxon>
    </lineage>
</organism>
<dbReference type="GO" id="GO:0033743">
    <property type="term" value="F:peptide-methionine (R)-S-oxide reductase activity"/>
    <property type="evidence" value="ECO:0007669"/>
    <property type="project" value="UniProtKB-UniRule"/>
</dbReference>
<dbReference type="PANTHER" id="PTHR10173:SF52">
    <property type="entry name" value="METHIONINE-R-SULFOXIDE REDUCTASE B1"/>
    <property type="match status" value="1"/>
</dbReference>
<dbReference type="PROSITE" id="PS51790">
    <property type="entry name" value="MSRB"/>
    <property type="match status" value="1"/>
</dbReference>
<dbReference type="Proteomes" id="UP000255108">
    <property type="component" value="Unassembled WGS sequence"/>
</dbReference>
<keyword evidence="11" id="KW-1185">Reference proteome</keyword>
<keyword evidence="3 6" id="KW-0862">Zinc</keyword>
<comment type="similarity">
    <text evidence="1 6">Belongs to the MsrB Met sulfoxide reductase family.</text>
</comment>
<keyword evidence="2 6" id="KW-0479">Metal-binding</keyword>
<keyword evidence="4 6" id="KW-0560">Oxidoreductase</keyword>
<feature type="domain" description="MsrB" evidence="7">
    <location>
        <begin position="9"/>
        <end position="131"/>
    </location>
</feature>
<dbReference type="PANTHER" id="PTHR10173">
    <property type="entry name" value="METHIONINE SULFOXIDE REDUCTASE"/>
    <property type="match status" value="1"/>
</dbReference>
<dbReference type="InterPro" id="IPR028427">
    <property type="entry name" value="Met_Sox_Rdtase_MsrB"/>
</dbReference>
<feature type="binding site" evidence="6">
    <location>
        <position position="51"/>
    </location>
    <ligand>
        <name>Zn(2+)</name>
        <dbReference type="ChEBI" id="CHEBI:29105"/>
    </ligand>
</feature>
<dbReference type="NCBIfam" id="TIGR00357">
    <property type="entry name" value="peptide-methionine (R)-S-oxide reductase MsrB"/>
    <property type="match status" value="1"/>
</dbReference>
<protein>
    <recommendedName>
        <fullName evidence="6">Peptide methionine sulfoxide reductase MsrB</fullName>
        <ecNumber evidence="6">1.8.4.12</ecNumber>
    </recommendedName>
    <alternativeName>
        <fullName evidence="6">Peptide-methionine (R)-S-oxide reductase</fullName>
    </alternativeName>
</protein>
<dbReference type="EMBL" id="SMBT01000001">
    <property type="protein sequence ID" value="TCU90513.1"/>
    <property type="molecule type" value="Genomic_DNA"/>
</dbReference>
<feature type="active site" description="Nucleophile" evidence="6">
    <location>
        <position position="120"/>
    </location>
</feature>
<dbReference type="FunFam" id="2.170.150.20:FF:000001">
    <property type="entry name" value="Peptide methionine sulfoxide reductase MsrB"/>
    <property type="match status" value="1"/>
</dbReference>
<dbReference type="Proteomes" id="UP000295794">
    <property type="component" value="Unassembled WGS sequence"/>
</dbReference>
<sequence length="134" mass="15024">MGEKVKKSDAEWREQLSAEAYRVAREGGTERPFSGEHYRQTGSGKYHCICCDTVLFESERKFDAGCGWPSFWAEAAGANIRRIRDGSHGMIRVEVRCSHCDAHLGHVFPDGPMPTGERYCINSVSIEFKPHGSD</sequence>
<dbReference type="Gene3D" id="2.170.150.20">
    <property type="entry name" value="Peptide methionine sulfoxide reductase"/>
    <property type="match status" value="1"/>
</dbReference>
<dbReference type="HAMAP" id="MF_01400">
    <property type="entry name" value="MsrB"/>
    <property type="match status" value="1"/>
</dbReference>
<reference evidence="9 11" key="2">
    <citation type="submission" date="2019-03" db="EMBL/GenBank/DDBJ databases">
        <title>Genomic Encyclopedia of Type Strains, Phase IV (KMG-IV): sequencing the most valuable type-strain genomes for metagenomic binning, comparative biology and taxonomic classification.</title>
        <authorList>
            <person name="Goeker M."/>
        </authorList>
    </citation>
    <scope>NUCLEOTIDE SEQUENCE [LARGE SCALE GENOMIC DNA]</scope>
    <source>
        <strain evidence="9 11">DSM 3764</strain>
    </source>
</reference>
<evidence type="ECO:0000256" key="1">
    <source>
        <dbReference type="ARBA" id="ARBA00007174"/>
    </source>
</evidence>
<reference evidence="8 10" key="1">
    <citation type="submission" date="2018-06" db="EMBL/GenBank/DDBJ databases">
        <authorList>
            <consortium name="Pathogen Informatics"/>
            <person name="Doyle S."/>
        </authorList>
    </citation>
    <scope>NUCLEOTIDE SEQUENCE [LARGE SCALE GENOMIC DNA]</scope>
    <source>
        <strain evidence="8 10">NCTC11159</strain>
    </source>
</reference>
<accession>A0A377Q498</accession>
<comment type="cofactor">
    <cofactor evidence="6">
        <name>Zn(2+)</name>
        <dbReference type="ChEBI" id="CHEBI:29105"/>
    </cofactor>
    <text evidence="6">Binds 1 zinc ion per subunit. The zinc ion is important for the structural integrity of the protein.</text>
</comment>
<dbReference type="RefSeq" id="WP_099399261.1">
    <property type="nucleotide sequence ID" value="NZ_CAWOLO010000001.1"/>
</dbReference>
<evidence type="ECO:0000256" key="6">
    <source>
        <dbReference type="HAMAP-Rule" id="MF_01400"/>
    </source>
</evidence>
<dbReference type="EMBL" id="UGHR01000001">
    <property type="protein sequence ID" value="STQ89540.1"/>
    <property type="molecule type" value="Genomic_DNA"/>
</dbReference>
<dbReference type="AlphaFoldDB" id="A0A377Q498"/>
<evidence type="ECO:0000313" key="8">
    <source>
        <dbReference type="EMBL" id="STQ89540.1"/>
    </source>
</evidence>
<evidence type="ECO:0000256" key="2">
    <source>
        <dbReference type="ARBA" id="ARBA00022723"/>
    </source>
</evidence>
<comment type="catalytic activity">
    <reaction evidence="5 6">
        <text>L-methionyl-[protein] + [thioredoxin]-disulfide + H2O = L-methionyl-(R)-S-oxide-[protein] + [thioredoxin]-dithiol</text>
        <dbReference type="Rhea" id="RHEA:24164"/>
        <dbReference type="Rhea" id="RHEA-COMP:10698"/>
        <dbReference type="Rhea" id="RHEA-COMP:10700"/>
        <dbReference type="Rhea" id="RHEA-COMP:12313"/>
        <dbReference type="Rhea" id="RHEA-COMP:12314"/>
        <dbReference type="ChEBI" id="CHEBI:15377"/>
        <dbReference type="ChEBI" id="CHEBI:16044"/>
        <dbReference type="ChEBI" id="CHEBI:29950"/>
        <dbReference type="ChEBI" id="CHEBI:45764"/>
        <dbReference type="ChEBI" id="CHEBI:50058"/>
        <dbReference type="EC" id="1.8.4.12"/>
    </reaction>
</comment>
<feature type="binding site" evidence="6">
    <location>
        <position position="97"/>
    </location>
    <ligand>
        <name>Zn(2+)</name>
        <dbReference type="ChEBI" id="CHEBI:29105"/>
    </ligand>
</feature>
<evidence type="ECO:0000313" key="9">
    <source>
        <dbReference type="EMBL" id="TCU90513.1"/>
    </source>
</evidence>
<dbReference type="GO" id="GO:0030091">
    <property type="term" value="P:protein repair"/>
    <property type="evidence" value="ECO:0007669"/>
    <property type="project" value="InterPro"/>
</dbReference>
<evidence type="ECO:0000256" key="4">
    <source>
        <dbReference type="ARBA" id="ARBA00023002"/>
    </source>
</evidence>
<proteinExistence type="inferred from homology"/>
<feature type="binding site" evidence="6">
    <location>
        <position position="100"/>
    </location>
    <ligand>
        <name>Zn(2+)</name>
        <dbReference type="ChEBI" id="CHEBI:29105"/>
    </ligand>
</feature>
<dbReference type="GO" id="GO:0006979">
    <property type="term" value="P:response to oxidative stress"/>
    <property type="evidence" value="ECO:0007669"/>
    <property type="project" value="InterPro"/>
</dbReference>
<evidence type="ECO:0000313" key="10">
    <source>
        <dbReference type="Proteomes" id="UP000255108"/>
    </source>
</evidence>
<evidence type="ECO:0000256" key="5">
    <source>
        <dbReference type="ARBA" id="ARBA00048488"/>
    </source>
</evidence>
<name>A0A377Q498_9NEIS</name>
<evidence type="ECO:0000256" key="3">
    <source>
        <dbReference type="ARBA" id="ARBA00022833"/>
    </source>
</evidence>
<feature type="binding site" evidence="6">
    <location>
        <position position="48"/>
    </location>
    <ligand>
        <name>Zn(2+)</name>
        <dbReference type="ChEBI" id="CHEBI:29105"/>
    </ligand>
</feature>
<evidence type="ECO:0000259" key="7">
    <source>
        <dbReference type="PROSITE" id="PS51790"/>
    </source>
</evidence>
<dbReference type="InterPro" id="IPR002579">
    <property type="entry name" value="Met_Sox_Rdtase_MsrB_dom"/>
</dbReference>
<dbReference type="GO" id="GO:0008270">
    <property type="term" value="F:zinc ion binding"/>
    <property type="evidence" value="ECO:0007669"/>
    <property type="project" value="UniProtKB-UniRule"/>
</dbReference>
<dbReference type="Pfam" id="PF01641">
    <property type="entry name" value="SelR"/>
    <property type="match status" value="1"/>
</dbReference>
<dbReference type="EC" id="1.8.4.12" evidence="6"/>
<gene>
    <name evidence="6 8" type="primary">msrB</name>
    <name evidence="9" type="ORF">EV682_101547</name>
    <name evidence="8" type="ORF">NCTC11159_00565</name>
</gene>